<evidence type="ECO:0000256" key="1">
    <source>
        <dbReference type="ARBA" id="ARBA00023242"/>
    </source>
</evidence>
<dbReference type="PANTHER" id="PTHR31668:SF10">
    <property type="entry name" value="ZN(II)2CYS6 TRANSCRIPTION FACTOR (EUROFUNG)"/>
    <property type="match status" value="1"/>
</dbReference>
<dbReference type="KEGG" id="ela:UCREL1_6478"/>
<dbReference type="HOGENOM" id="CLU_909247_0_0_1"/>
<dbReference type="Proteomes" id="UP000012174">
    <property type="component" value="Unassembled WGS sequence"/>
</dbReference>
<protein>
    <submittedName>
        <fullName evidence="2">Putative c6 transcription factor protein</fullName>
    </submittedName>
</protein>
<dbReference type="PANTHER" id="PTHR31668">
    <property type="entry name" value="GLUCOSE TRANSPORT TRANSCRIPTION REGULATOR RGT1-RELATED-RELATED"/>
    <property type="match status" value="1"/>
</dbReference>
<dbReference type="AlphaFoldDB" id="M7TIG9"/>
<dbReference type="STRING" id="1287681.M7TIG9"/>
<keyword evidence="3" id="KW-1185">Reference proteome</keyword>
<evidence type="ECO:0000313" key="2">
    <source>
        <dbReference type="EMBL" id="EMR66535.1"/>
    </source>
</evidence>
<keyword evidence="1" id="KW-0539">Nucleus</keyword>
<dbReference type="eggNOG" id="ENOG502QW96">
    <property type="taxonomic scope" value="Eukaryota"/>
</dbReference>
<name>M7TIG9_EUTLA</name>
<dbReference type="EMBL" id="KB706632">
    <property type="protein sequence ID" value="EMR66535.1"/>
    <property type="molecule type" value="Genomic_DNA"/>
</dbReference>
<reference evidence="3" key="1">
    <citation type="journal article" date="2013" name="Genome Announc.">
        <title>Draft genome sequence of the grapevine dieback fungus Eutypa lata UCR-EL1.</title>
        <authorList>
            <person name="Blanco-Ulate B."/>
            <person name="Rolshausen P.E."/>
            <person name="Cantu D."/>
        </authorList>
    </citation>
    <scope>NUCLEOTIDE SEQUENCE [LARGE SCALE GENOMIC DNA]</scope>
    <source>
        <strain evidence="3">UCR-EL1</strain>
    </source>
</reference>
<dbReference type="GO" id="GO:0001080">
    <property type="term" value="P:nitrogen catabolite activation of transcription from RNA polymerase II promoter"/>
    <property type="evidence" value="ECO:0007669"/>
    <property type="project" value="TreeGrafter"/>
</dbReference>
<dbReference type="OMA" id="WNITEQE"/>
<dbReference type="OrthoDB" id="3034343at2759"/>
<sequence length="285" mass="32628">MWNRSSLAYGTPSHIQRAQYDVPSPNSGYFYRHDAETSYSQASSIFVALFGLTEVLDLYLQHLYRVDSDRPNHIVNLDFNLNRWVESLEVNVRRIITRGTHLDLPGAANLRLSYLSTQLLLRRLELEDDRDKEDIEPEMLANRYMQVRRIAEDIVLLVQELQEEHLGDFWLPVSAFVFPSTTTFLLRCALETESSQAGLAQSSSLRLAWELITALRHHRDRNGWDLGDICLAQHAEIVERLMSPATSSEVGVTGLPLPELQEMAVSDASFIDQLFPSLWDTLRNI</sequence>
<organism evidence="2 3">
    <name type="scientific">Eutypa lata (strain UCR-EL1)</name>
    <name type="common">Grapevine dieback disease fungus</name>
    <name type="synonym">Eutypa armeniacae</name>
    <dbReference type="NCBI Taxonomy" id="1287681"/>
    <lineage>
        <taxon>Eukaryota</taxon>
        <taxon>Fungi</taxon>
        <taxon>Dikarya</taxon>
        <taxon>Ascomycota</taxon>
        <taxon>Pezizomycotina</taxon>
        <taxon>Sordariomycetes</taxon>
        <taxon>Xylariomycetidae</taxon>
        <taxon>Xylariales</taxon>
        <taxon>Diatrypaceae</taxon>
        <taxon>Eutypa</taxon>
    </lineage>
</organism>
<accession>M7TIG9</accession>
<gene>
    <name evidence="2" type="ORF">UCREL1_6478</name>
</gene>
<dbReference type="InterPro" id="IPR050797">
    <property type="entry name" value="Carb_Metab_Trans_Reg"/>
</dbReference>
<proteinExistence type="predicted"/>
<dbReference type="CDD" id="cd12148">
    <property type="entry name" value="fungal_TF_MHR"/>
    <property type="match status" value="1"/>
</dbReference>
<evidence type="ECO:0000313" key="3">
    <source>
        <dbReference type="Proteomes" id="UP000012174"/>
    </source>
</evidence>
<dbReference type="GO" id="GO:0005634">
    <property type="term" value="C:nucleus"/>
    <property type="evidence" value="ECO:0007669"/>
    <property type="project" value="TreeGrafter"/>
</dbReference>